<dbReference type="PANTHER" id="PTHR42928:SF5">
    <property type="entry name" value="BLR1237 PROTEIN"/>
    <property type="match status" value="1"/>
</dbReference>
<comment type="caution">
    <text evidence="3">The sequence shown here is derived from an EMBL/GenBank/DDBJ whole genome shotgun (WGS) entry which is preliminary data.</text>
</comment>
<organism evidence="3 4">
    <name type="scientific">Noviherbaspirillum album</name>
    <dbReference type="NCBI Taxonomy" id="3080276"/>
    <lineage>
        <taxon>Bacteria</taxon>
        <taxon>Pseudomonadati</taxon>
        <taxon>Pseudomonadota</taxon>
        <taxon>Betaproteobacteria</taxon>
        <taxon>Burkholderiales</taxon>
        <taxon>Oxalobacteraceae</taxon>
        <taxon>Noviherbaspirillum</taxon>
    </lineage>
</organism>
<dbReference type="CDD" id="cd13578">
    <property type="entry name" value="PBP2_Bug27"/>
    <property type="match status" value="1"/>
</dbReference>
<comment type="similarity">
    <text evidence="1">Belongs to the UPF0065 (bug) family.</text>
</comment>
<dbReference type="PIRSF" id="PIRSF017082">
    <property type="entry name" value="YflP"/>
    <property type="match status" value="1"/>
</dbReference>
<evidence type="ECO:0000256" key="1">
    <source>
        <dbReference type="ARBA" id="ARBA00006987"/>
    </source>
</evidence>
<dbReference type="InterPro" id="IPR005064">
    <property type="entry name" value="BUG"/>
</dbReference>
<dbReference type="SUPFAM" id="SSF53850">
    <property type="entry name" value="Periplasmic binding protein-like II"/>
    <property type="match status" value="1"/>
</dbReference>
<dbReference type="InterPro" id="IPR042100">
    <property type="entry name" value="Bug_dom1"/>
</dbReference>
<gene>
    <name evidence="3" type="ORF">RY831_21135</name>
</gene>
<reference evidence="3 4" key="1">
    <citation type="submission" date="2023-10" db="EMBL/GenBank/DDBJ databases">
        <title>Noviherbaspirillum sp. CPCC 100848 genome assembly.</title>
        <authorList>
            <person name="Li X.Y."/>
            <person name="Fang X.M."/>
        </authorList>
    </citation>
    <scope>NUCLEOTIDE SEQUENCE [LARGE SCALE GENOMIC DNA]</scope>
    <source>
        <strain evidence="3 4">CPCC 100848</strain>
    </source>
</reference>
<evidence type="ECO:0000313" key="4">
    <source>
        <dbReference type="Proteomes" id="UP001352263"/>
    </source>
</evidence>
<feature type="chain" id="PRO_5046945136" evidence="2">
    <location>
        <begin position="29"/>
        <end position="325"/>
    </location>
</feature>
<accession>A0ABU6JEN9</accession>
<sequence length="325" mass="33501">MNSISRRRRAAAAALALSIALPVSMSFAQGDKTIRMIVPNAPGSSVDSLARTVGDRLAKAAGGSVVVENLPGAGGVPGTTHLTRAAKDGQTLAMVSNNHVVNPSLYKKMPYDAIKDITPITVVAGSPFVLVAHPSVQAKNLKELVALAKANKGELTIGSSGNGTILHLAAEALQSEAGIRLRHVPYKGTGQLTTDLLGGQIQLAFLGVTGAAQHVKSGKLHAIGVSTTTPSALLPNVAPLAQQGVPSYDLQGWIALIAPGGLPAPVANKLHADIKGLLDTKEMQEALKIQGFTAMGTAPEATAALFQNELARYATLVRQSGMTID</sequence>
<proteinExistence type="inferred from homology"/>
<evidence type="ECO:0000256" key="2">
    <source>
        <dbReference type="SAM" id="SignalP"/>
    </source>
</evidence>
<evidence type="ECO:0000313" key="3">
    <source>
        <dbReference type="EMBL" id="MEC4721677.1"/>
    </source>
</evidence>
<dbReference type="Proteomes" id="UP001352263">
    <property type="component" value="Unassembled WGS sequence"/>
</dbReference>
<dbReference type="RefSeq" id="WP_326508360.1">
    <property type="nucleotide sequence ID" value="NZ_JAWIIV010000020.1"/>
</dbReference>
<dbReference type="Gene3D" id="3.40.190.10">
    <property type="entry name" value="Periplasmic binding protein-like II"/>
    <property type="match status" value="1"/>
</dbReference>
<feature type="signal peptide" evidence="2">
    <location>
        <begin position="1"/>
        <end position="28"/>
    </location>
</feature>
<protein>
    <submittedName>
        <fullName evidence="3">Tripartite tricarboxylate transporter substrate binding protein</fullName>
    </submittedName>
</protein>
<dbReference type="Gene3D" id="3.40.190.150">
    <property type="entry name" value="Bordetella uptake gene, domain 1"/>
    <property type="match status" value="1"/>
</dbReference>
<dbReference type="PANTHER" id="PTHR42928">
    <property type="entry name" value="TRICARBOXYLATE-BINDING PROTEIN"/>
    <property type="match status" value="1"/>
</dbReference>
<keyword evidence="4" id="KW-1185">Reference proteome</keyword>
<keyword evidence="2" id="KW-0732">Signal</keyword>
<dbReference type="EMBL" id="JAWIIV010000020">
    <property type="protein sequence ID" value="MEC4721677.1"/>
    <property type="molecule type" value="Genomic_DNA"/>
</dbReference>
<dbReference type="Pfam" id="PF03401">
    <property type="entry name" value="TctC"/>
    <property type="match status" value="1"/>
</dbReference>
<name>A0ABU6JEN9_9BURK</name>